<comment type="caution">
    <text evidence="2">The sequence shown here is derived from an EMBL/GenBank/DDBJ whole genome shotgun (WGS) entry which is preliminary data.</text>
</comment>
<dbReference type="Proteomes" id="UP000625711">
    <property type="component" value="Unassembled WGS sequence"/>
</dbReference>
<keyword evidence="3" id="KW-1185">Reference proteome</keyword>
<evidence type="ECO:0000313" key="3">
    <source>
        <dbReference type="Proteomes" id="UP000625711"/>
    </source>
</evidence>
<dbReference type="EMBL" id="JAACXV010011681">
    <property type="protein sequence ID" value="KAF7274977.1"/>
    <property type="molecule type" value="Genomic_DNA"/>
</dbReference>
<dbReference type="OrthoDB" id="6764432at2759"/>
<accession>A0A834IJ24</accession>
<proteinExistence type="predicted"/>
<gene>
    <name evidence="2" type="ORF">GWI33_012306</name>
</gene>
<sequence length="90" mass="10793">MQEYEKLYGKQTREFQPVLFHSVLRTAMDNKSNQNNPNNEAYWKSRGYNSKPPNWKDRQNENPTMSKAAQDFRSQQLNPNNKSYYSSRRN</sequence>
<feature type="compositionally biased region" description="Polar residues" evidence="1">
    <location>
        <begin position="61"/>
        <end position="90"/>
    </location>
</feature>
<reference evidence="2" key="1">
    <citation type="submission" date="2020-08" db="EMBL/GenBank/DDBJ databases">
        <title>Genome sequencing and assembly of the red palm weevil Rhynchophorus ferrugineus.</title>
        <authorList>
            <person name="Dias G.B."/>
            <person name="Bergman C.M."/>
            <person name="Manee M."/>
        </authorList>
    </citation>
    <scope>NUCLEOTIDE SEQUENCE</scope>
    <source>
        <strain evidence="2">AA-2017</strain>
        <tissue evidence="2">Whole larva</tissue>
    </source>
</reference>
<feature type="region of interest" description="Disordered" evidence="1">
    <location>
        <begin position="28"/>
        <end position="90"/>
    </location>
</feature>
<name>A0A834IJ24_RHYFE</name>
<evidence type="ECO:0000313" key="2">
    <source>
        <dbReference type="EMBL" id="KAF7274977.1"/>
    </source>
</evidence>
<dbReference type="AlphaFoldDB" id="A0A834IJ24"/>
<evidence type="ECO:0000256" key="1">
    <source>
        <dbReference type="SAM" id="MobiDB-lite"/>
    </source>
</evidence>
<feature type="compositionally biased region" description="Polar residues" evidence="1">
    <location>
        <begin position="29"/>
        <end position="39"/>
    </location>
</feature>
<organism evidence="2 3">
    <name type="scientific">Rhynchophorus ferrugineus</name>
    <name type="common">Red palm weevil</name>
    <name type="synonym">Curculio ferrugineus</name>
    <dbReference type="NCBI Taxonomy" id="354439"/>
    <lineage>
        <taxon>Eukaryota</taxon>
        <taxon>Metazoa</taxon>
        <taxon>Ecdysozoa</taxon>
        <taxon>Arthropoda</taxon>
        <taxon>Hexapoda</taxon>
        <taxon>Insecta</taxon>
        <taxon>Pterygota</taxon>
        <taxon>Neoptera</taxon>
        <taxon>Endopterygota</taxon>
        <taxon>Coleoptera</taxon>
        <taxon>Polyphaga</taxon>
        <taxon>Cucujiformia</taxon>
        <taxon>Curculionidae</taxon>
        <taxon>Dryophthorinae</taxon>
        <taxon>Rhynchophorus</taxon>
    </lineage>
</organism>
<protein>
    <submittedName>
        <fullName evidence="2">Uncharacterized protein</fullName>
    </submittedName>
</protein>